<evidence type="ECO:0000256" key="6">
    <source>
        <dbReference type="SAM" id="Phobius"/>
    </source>
</evidence>
<feature type="compositionally biased region" description="Basic and acidic residues" evidence="5">
    <location>
        <begin position="4249"/>
        <end position="4275"/>
    </location>
</feature>
<dbReference type="Proteomes" id="UP000069549">
    <property type="component" value="Chromosome 14"/>
</dbReference>
<feature type="compositionally biased region" description="Polar residues" evidence="5">
    <location>
        <begin position="4678"/>
        <end position="4692"/>
    </location>
</feature>
<gene>
    <name evidence="8" type="ORF">PBK173_000455300</name>
    <name evidence="10" type="ORF">PBNK65E_000445200</name>
    <name evidence="9" type="ORF">PBNK65NY_000444000</name>
    <name evidence="12" type="ORF">PBSP11A_000445000</name>
    <name evidence="11" type="ORF">PBSP11RLL_000444300</name>
</gene>
<feature type="region of interest" description="Disordered" evidence="5">
    <location>
        <begin position="4240"/>
        <end position="4283"/>
    </location>
</feature>
<evidence type="ECO:0000256" key="3">
    <source>
        <dbReference type="ARBA" id="ARBA00022801"/>
    </source>
</evidence>
<evidence type="ECO:0000259" key="7">
    <source>
        <dbReference type="PROSITE" id="PS51700"/>
    </source>
</evidence>
<evidence type="ECO:0000256" key="4">
    <source>
        <dbReference type="ARBA" id="ARBA00022829"/>
    </source>
</evidence>
<keyword evidence="3" id="KW-0378">Hydrolase</keyword>
<evidence type="ECO:0000313" key="9">
    <source>
        <dbReference type="EMBL" id="SCM26433.1"/>
    </source>
</evidence>
<dbReference type="EMBL" id="LT608278">
    <property type="protein sequence ID" value="SCO62646.1"/>
    <property type="molecule type" value="Genomic_DNA"/>
</dbReference>
<evidence type="ECO:0000256" key="1">
    <source>
        <dbReference type="ARBA" id="ARBA00000451"/>
    </source>
</evidence>
<dbReference type="GO" id="GO:0004197">
    <property type="term" value="F:cysteine-type endopeptidase activity"/>
    <property type="evidence" value="ECO:0007669"/>
    <property type="project" value="InterPro"/>
</dbReference>
<dbReference type="Proteomes" id="UP000219974">
    <property type="component" value="Chromosome 14"/>
</dbReference>
<dbReference type="Proteomes" id="UP000516480">
    <property type="component" value="Chromosome 14"/>
</dbReference>
<reference evidence="8 13" key="1">
    <citation type="submission" date="2016-02" db="EMBL/GenBank/DDBJ databases">
        <authorList>
            <consortium name="Pathogen Informatics"/>
        </authorList>
    </citation>
    <scope>NUCLEOTIDE SEQUENCE [LARGE SCALE GENOMIC DNA]</scope>
    <source>
        <strain evidence="8 13">K173</strain>
        <strain evidence="9 17">NK65 ny</strain>
        <strain evidence="10 16">NK65e</strain>
        <strain evidence="12 14">SP11 Antwerpcl1</strain>
        <strain evidence="11 15">SP11 RLL</strain>
    </source>
</reference>
<dbReference type="GO" id="GO:0005737">
    <property type="term" value="C:cytoplasm"/>
    <property type="evidence" value="ECO:0007669"/>
    <property type="project" value="TreeGrafter"/>
</dbReference>
<proteinExistence type="predicted"/>
<name>A0A0Z0AS48_PLABE</name>
<feature type="region of interest" description="Disordered" evidence="5">
    <location>
        <begin position="5194"/>
        <end position="5219"/>
    </location>
</feature>
<evidence type="ECO:0000313" key="11">
    <source>
        <dbReference type="EMBL" id="SCO62646.1"/>
    </source>
</evidence>
<feature type="transmembrane region" description="Helical" evidence="6">
    <location>
        <begin position="2187"/>
        <end position="2204"/>
    </location>
</feature>
<organism evidence="8 13">
    <name type="scientific">Plasmodium berghei</name>
    <dbReference type="NCBI Taxonomy" id="5821"/>
    <lineage>
        <taxon>Eukaryota</taxon>
        <taxon>Sar</taxon>
        <taxon>Alveolata</taxon>
        <taxon>Apicomplexa</taxon>
        <taxon>Aconoidasida</taxon>
        <taxon>Haemosporida</taxon>
        <taxon>Plasmodiidae</taxon>
        <taxon>Plasmodium</taxon>
        <taxon>Plasmodium (Vinckeia)</taxon>
    </lineage>
</organism>
<evidence type="ECO:0000256" key="5">
    <source>
        <dbReference type="SAM" id="MobiDB-lite"/>
    </source>
</evidence>
<dbReference type="InterPro" id="IPR030397">
    <property type="entry name" value="SEPARIN_core_dom"/>
</dbReference>
<feature type="region of interest" description="Disordered" evidence="5">
    <location>
        <begin position="4678"/>
        <end position="4705"/>
    </location>
</feature>
<keyword evidence="4" id="KW-0159">Chromosome partition</keyword>
<dbReference type="InterPro" id="IPR005314">
    <property type="entry name" value="Peptidase_C50"/>
</dbReference>
<dbReference type="OMA" id="NNRYTLE"/>
<dbReference type="EMBL" id="LT608262">
    <property type="protein sequence ID" value="SCO64207.1"/>
    <property type="molecule type" value="Genomic_DNA"/>
</dbReference>
<evidence type="ECO:0000313" key="13">
    <source>
        <dbReference type="Proteomes" id="UP000069549"/>
    </source>
</evidence>
<feature type="region of interest" description="Disordered" evidence="5">
    <location>
        <begin position="5241"/>
        <end position="5265"/>
    </location>
</feature>
<dbReference type="Pfam" id="PF03568">
    <property type="entry name" value="Separin_C"/>
    <property type="match status" value="2"/>
</dbReference>
<evidence type="ECO:0000313" key="17">
    <source>
        <dbReference type="Proteomes" id="UP000516480"/>
    </source>
</evidence>
<dbReference type="EC" id="3.4.22.49" evidence="2"/>
<dbReference type="PROSITE" id="PS51700">
    <property type="entry name" value="SEPARIN"/>
    <property type="match status" value="1"/>
</dbReference>
<evidence type="ECO:0000313" key="8">
    <source>
        <dbReference type="EMBL" id="CXJ18497.1"/>
    </source>
</evidence>
<dbReference type="EMBL" id="LT160034">
    <property type="protein sequence ID" value="CXJ18497.1"/>
    <property type="molecule type" value="Genomic_DNA"/>
</dbReference>
<dbReference type="Proteomes" id="UP000220214">
    <property type="component" value="Chromosome 14"/>
</dbReference>
<dbReference type="GO" id="GO:0051307">
    <property type="term" value="P:meiotic chromosome separation"/>
    <property type="evidence" value="ECO:0007669"/>
    <property type="project" value="TreeGrafter"/>
</dbReference>
<evidence type="ECO:0000313" key="15">
    <source>
        <dbReference type="Proteomes" id="UP000219974"/>
    </source>
</evidence>
<feature type="compositionally biased region" description="Basic and acidic residues" evidence="5">
    <location>
        <begin position="904"/>
        <end position="916"/>
    </location>
</feature>
<dbReference type="EMBL" id="LT608150">
    <property type="protein sequence ID" value="SCM26433.1"/>
    <property type="molecule type" value="Genomic_DNA"/>
</dbReference>
<dbReference type="VEuPathDB" id="PlasmoDB:PBANKA_1427800"/>
<comment type="catalytic activity">
    <reaction evidence="1">
        <text>All bonds known to be hydrolyzed by this endopeptidase have arginine in P1 and an acidic residue in P4. P6 is often occupied by an acidic residue or by a hydroxy-amino-acid residue, the phosphorylation of which enhances cleavage.</text>
        <dbReference type="EC" id="3.4.22.49"/>
    </reaction>
</comment>
<keyword evidence="6" id="KW-0472">Membrane</keyword>
<dbReference type="GO" id="GO:0005634">
    <property type="term" value="C:nucleus"/>
    <property type="evidence" value="ECO:0007669"/>
    <property type="project" value="InterPro"/>
</dbReference>
<dbReference type="GO" id="GO:0006508">
    <property type="term" value="P:proteolysis"/>
    <property type="evidence" value="ECO:0007669"/>
    <property type="project" value="InterPro"/>
</dbReference>
<dbReference type="GO" id="GO:0072686">
    <property type="term" value="C:mitotic spindle"/>
    <property type="evidence" value="ECO:0007669"/>
    <property type="project" value="TreeGrafter"/>
</dbReference>
<feature type="transmembrane region" description="Helical" evidence="6">
    <location>
        <begin position="4192"/>
        <end position="4212"/>
    </location>
</feature>
<feature type="region of interest" description="Disordered" evidence="5">
    <location>
        <begin position="895"/>
        <end position="924"/>
    </location>
</feature>
<feature type="transmembrane region" description="Helical" evidence="6">
    <location>
        <begin position="93"/>
        <end position="111"/>
    </location>
</feature>
<evidence type="ECO:0000313" key="10">
    <source>
        <dbReference type="EMBL" id="SCN28455.1"/>
    </source>
</evidence>
<evidence type="ECO:0000313" key="16">
    <source>
        <dbReference type="Proteomes" id="UP000220214"/>
    </source>
</evidence>
<sequence length="5522" mass="657688">MINEELNLHGRLEKLISHVLKNIDNEPYKFGDNVNKNVYAPFYEICGKENHIEKLSYNEILEKHKDKKNIHKYLFYMFEYVHNKINISHNIKYVNFLYLILRYVTYFWMFLSNNDKLALVFYYHFKLAELLFNLKILKFSYFLNIYGVQIFFNIKAKLKIQFLTKDISEEAASSLIKVVISKLNKTILLENNNIINILKKIDFIKFNRTSVISNISTDNNTNIDNNKEINNNDVSKINKIAQGDDSSNMQTESSLYNYIWIGYFDENDKNILNGNRYNTHNIEKNGKMSNNKKSYSLILKHDNIKNKSNNILGSNALSINSAYNIFLNFVQLFFKITFYDINTFLPCLNIFNLDNFLIYFHIYEILSYLETLEKKNTTNEVLKGTQIVSGKSDKDMDNAYNSLGPKLVGDDNIENLVNDCVFLNVNKNTKKILWSIMFDELRKVFCSNVKNVNYTLKIFKLTFSFFLFDEKQTLKYANSIEHSEEFLKKKEYNFTFISQIYFKELLNFAISFINSLRYSKSIAYEIVYKAISYVFYMISKLICNSNNDKKKCILVNNESNLSLIYLISCVYKYFKKLYIDKNELENGRDNNTNKGATYKSGNHAIIINKESMDKKHVNKKEYTNIDHNNKLKYSFVLLEKVYQKIQECLYISLTIDEFVQEQTKDIIPSIEENIRNGSKKNIPGDYINVCNLYACFIIKLNKINMFYSNLDIIKILMEKDKNIYRKYIYTINKNNENFIRFVSFLLNIHYEENQNDLVLKKYIANLKGPKKYKSKKLIKIMKPYHSPLKYIILKDEMNEDEEKKKKHKEKTKNRKRSGNEEGHISECEQNQRRFNKSIKSEITLKNMSNKHNYRSSLFQNDEDCLSKENHPFKDKIESEKNDLFRKCSYKTNKGDAYSDSNNSDDNKKTSSERNSDDSISNENIYSSENFGNMEENIRYKRDMLLLENSLFRIDKNILKKINIDFLNVCHSIILSVKRCIIISDSIYEYFKKYEEYDPNFNIYICKNIFSNFLKLNFLNISIFSYVCVKLGYDDTLKQMCNSSLIFLSYSIFEKYINFVLNQDVEKLKKHKNILHFSTNKLRKTEKNSIMKGKAIENKNTDNGGGEKTVSSSTSSIYSHLYLEDIYEILKDRDHYSCEDMFLSDKDEFTETLYLNALLFVINVISIWEIYLEIPIEVLNKMKYTFFELFYNTTIKIIQFIKKRNGYYFILNILKFVYFKFISLPFNPINTCTSIKLYDFYEFLINENSPPIHNIDNRPFDDEKININSVSPMKFLKNASNNGNRDEFTSNVHDNKQFSIRKTTCPNNLYTDKINKNKHDIANFNNLSASNKKKRISMGGLIPVFLNNEDSETEKEKEKKKKRKTNNDYLFYNSNLDKDPEKLSITPSKINVLFNNNDNLFTSVNKNGEQNYYENNNEITPRRSNYKNENEQFSFIGDSAMHVTPRNDFSNYANEYKGNQACNNINNEKNNAGIYRNTYLNNYYIPHIDLLFIILDMIIYYYFDKRKYKKIILIVNNLFNNIIRKCDYNTKEYLRSSISYIYNYYQQMNICNNKINPHCCMVIKHLLSIYTKSKICLLNKKIKKHLSYVKEKSTDDESMKLNYNEFYINFINHNYWKYIFYFDSISKIDYQYYNNEQSGNQTNTHTDTKMTMINNLLSIHINTLLFAILYDNLSKYVTHNFIFFFKFLTFFYNKVCIDILNLIKSSHNLEFFNIYNFENYITYQNKDEHILNKLRTYLYKDNGVMNRSSIDASSYKIQDIDKTIEKNNRNKKKEKIQKDKKKHIILMDIDELLITYVHINFIFSRYCCYVMFFKNIYAQKYEIIFKRNATNDYFNKFKNNRDFFDFFEFKGHEKGNDKKYIDDKYEDSKYNNEINEKIKQISSIKINHNTKNNTIAYSYNTILNENEGLSNSDNTNDSKSTSISVEYKNVSKELYYVFLEFILEIIGYIDIYEIYKKILKNCYYVIKAEMFYNYIYNNIESLKRFSYLNNVYHLYMLYYYIFVWPNSGKIHNKPICKNSDATYSVETDGTCRKQNNKRYRIKENNNIFYIFDLNNVLREKFSKKYIKLMNENDSNLDCITDREWSSDNTSLIDDNNDVGKYKKKILDNKKTLHNLNKTINKDENLGDEKDYFLCGIYNFRLKLYHPNYNEMEKYIGNIKKDDIFSTLLIINKNYLFSLKNIYTKLNKYVYNYILSLYYITLYFYFDDHIIIKKKLSIYYIINMFQKKYKLFYSKLFDKENNLPLFNQTIRTPNYSSSSSGSSFFNSSSDSSVSESINQPSHSYDNILDNREIKPNGKKIDSEIFFKLFKVKDLKKNIYLIFEIFNNIYDEYYGDIYNNSNIANHIVTKIDIEIIAYFGEIYQIIYMYKMYKYCIHLLILCIIFTSKIWLVYIFSEKNASNQFDKDENYYKEFFGLYYNAQDEEKGKISSNENNINTNKRKSKYNRNSIINVNIDNINTKDKKIEHVLTNKRTYLLDIVYKKITENINDNNIKEIYNNLHNYMQQLIMCTSIFYITFICFENLYKNKWNLFFLNSANILYLYYVDFSEYVKSFCKKYCDDQVYVSNLFIDNFHLDLINLKFEAYSKSSSYKTMLKRRTNKKGASSKNSLEKKIQSLGLNSKYTDSINGKYSKESNTTMRYNNKEMTQLYGDKFNDQSNDSRCVYTKNEQDKMNNTMITWYHENETENKYKNSKLDKKNTNCEDDNIYSKYLFLDYYDKNGIKGCIKSLKIIEQKYKDNLMEFVQNNICLYCNVINYLYKKKKKYLSLPIYSNSHIISIISMMKFSMVNYFTIFNISCTFMSLTFERPVYEFDGESIDKFKDVKKNDSKKKNNNNSCNILKSMKKLYCNMFLNKDIFSKIKFVNTYYKKISKILYKINNFFLSYDYLKKGVLFVCSLIYYPEIIHNYCLLSNIILASGKERIELLTQEEMFFENLNNDLTIYGKNNNINQDIESGCDENEREITNIKDLKTYEDQDFYNINYNKTPINTYLTKKNVYEYKNLLTRFLDYLKFLLKNPDHMNIFSIKYKREILHIYSLFVFKKRQTNHYLGSTKKLSNTRKNDYVSEKFVDNFNIIDKDENNNKKLGKRTTVYYEKTKEEQDKQIGNTENLNTTCTDNNYNVKGNSFDENILKCFNNCKDKKKEKRIFFNFFWENLFLMNNNDTDLFNTLIDNEDKIAHAVSTYAVKDIRKLKIKNIEKDCVYFNNHFVKNGPQRIITNNKSHNDKMKKVDNVKPRKYEGKNKKDEDNWHYFSDFIASKKSFKLNDMSVLNYLYLNYEFDKNITYLNNYINNRLFTYKCKRMNSYFIKILLYYINLIFLKIKNIFCDDCIYTIKKQQSLNSSANNCSYNVFFFLFLNIINRFNISKEKLNSIFNNYFPGNTHCGMYANILQKIENERSEYITSKYGDTTKDEDIYLDRNILNNKINIEKNDKQKYTKSNENDKYHNNYNKEMFLKLVDIFLYPEKRCSYFEILTICYQFLINMKDPKNKVHRKKFKGKMYHLLKIIIENKGKIKQTFLCKNMEKENNNFENSGFDHKIINEIDNANENPIFHIQTALIYLSLALYNTYKKSFTHEMRKVAQFFLDFVFFFIENIKNSLIILQIIESYSKDYIYTEDSKNNNDGDVKKTKQSNINVFDNDCYNSDTKMIIFMVKFYFRKLLSLLYLYTDELISYTIKHNIDHEISAKEYSRKTHPFYLSIDYICNYDDSIYSKELSECCIYWDYAIITMSHDKCDLYIARYLKSFLLLLSHFVKKSAECENILLDHKYTNINNLPTTSINGEYNADALNTKDSIYYFNNAIYNLFNTYNNIESFENNIWIDKNVILEDRDTIISLVGTFHWYLRQSKRNRELREKKEIIQVSTNSDKIPSILCGKVNVENENFRKNGDNDSEKKRVKTKKNKIKNSNISNDNSDCDNDTYMEKNKYKNNRNIFFNFDPFYSMPNEYNTDSYSNDKYKGNFHNKTNIDHNSCDKKNKVIKENPKIINKLFQFYYTFNDASKCINIKKNEYVHIDKIHLNIEKYTFDEKWNYIKKLEKLLKQYQHMIKILCEILYVTKNINKDIINLKMFIDLWWNNRYTLEHHLKLLNLDISNTLGFSIHKLMSTPLISINIKRNITLQQNYNFNSDINTNQLIETNEGSNIKLHNDESYNNISLVNNQKYYLKTNFDIFVILYYYAHILNIISWINKWYFFFLPFKYWDNVNIINVIINLTIFSIIMKNSNIHISKVKKKYITGNTRIKMSKISSNIKGESSNGDEKFSKEKRPEKNMRHSMLDKAKSADENSDDNNNITIDVDITQIENKAITSYLPFTNKDIETVLSNDQKKQRRKTSNYIKNHEYHNKKKGGEHILMQNLKNYLPPGEYDPIKSEFIQNMIEQSDIFKKYNDFKQFINTSEDEKSDKTNTNLRLFNKDGKIGRRKTTNINNTDNDEVKNQFLNIYSIIDEEQKKLQKMSSKIYEQLKKNGNSNFGIVTNKKENGKLLKTLKRMTICGNGNLNHNESDKDVLGGVKDNTFYLNYLDLQKKCEKGLIHCSFLKLRMYLYNILNVVFETNNANPNDIFNIFNKITHSFIVDVIKCDMHKDKNDSEKFIYSKTVDQKMIRKNPIIIYLHNNLNRIPFENLQPLKDSYIVRGVQKNVTSYLYDRLLRQINKSEIEKKEKDNYSISHLKIITEGYTNCDNNKNVESSASSNKNIYGNNQFGKDYTARNHPPKRETVNTYKNEQARKSIYNASKHISDINGKSKETNNINHKYDKLKDNLKNEENIFNEQFMKKTRHFLFNYDTPNKQYGKTDIEKNFNEHFDDIKIPYTNKDYINSEHDQTKSDEKHIKITKTFQDNKNKYNFIVTNYEKGEGQQNGNKNEDNIKKNKIKNENISYFNSKKYITKNERDTLEKKKKEKGKRSRKSISIEYSFLNPFNDTNNPNVLQIAKKKNEMPTSADNELSNNSLILNDRQKLSRSSLKYIDDTNNNKKKGDDYKTKNLEQSILRSEYSSSSKSSIELVQNENELQKIFMNVRKSMNFHNVMSSFKQKTDEYNFLISQKKRKSVSESEAYYDKDNFWGKVLNKSTNKTKKNKRRSYSSEREIVPKIEKTPYIKYVPYYIKSDRFIDPKRSNIFYVIDPNGDLKRTQNATYPFIYFRNQKKSKHKNWNGYSGTFPSEKIILKNLCTNDLYIYCGHQGGEQYISKNDIQASIQINDKEYIEDEKKRQGKSRKSKIHKISKDNENNENTLTRYEKEKIYIEQKMNNLMTDSTDKKRRRNSCKVSLKPPTSKTGTMKRKTVANFNEIYGVTDLKKVSTQNIQDSDLNKNGEIYIEDEHDDKNIIQRTENGIKCCVFLIGCSSGLVSSHGCDLDAWGTPYDYVIGGCIFIFGNLWNITDGEVDGFTQNFFWKWTQPNSSSLFYPNCDYNKLKMTNAREISFNTFTKILKKIIKTNDEQIIDQEYNDNSSIMVDDNFITMDLDIYSYIKKNDFFYKYFQKFYSCPIILNQNLLSINQNRKYTWLSITEALVEAKQYCRLPNTTGSAVVIYGIPL</sequence>
<dbReference type="PANTHER" id="PTHR12792:SF0">
    <property type="entry name" value="SEPARIN"/>
    <property type="match status" value="1"/>
</dbReference>
<feature type="compositionally biased region" description="Basic residues" evidence="5">
    <location>
        <begin position="804"/>
        <end position="816"/>
    </location>
</feature>
<feature type="compositionally biased region" description="Basic residues" evidence="5">
    <location>
        <begin position="5198"/>
        <end position="5209"/>
    </location>
</feature>
<feature type="compositionally biased region" description="Basic and acidic residues" evidence="5">
    <location>
        <begin position="817"/>
        <end position="831"/>
    </location>
</feature>
<accession>A0A0Z0AS48</accession>
<dbReference type="Proteomes" id="UP000219860">
    <property type="component" value="Chromosome 14"/>
</dbReference>
<evidence type="ECO:0000313" key="12">
    <source>
        <dbReference type="EMBL" id="SCO64207.1"/>
    </source>
</evidence>
<keyword evidence="6" id="KW-0812">Transmembrane</keyword>
<feature type="transmembrane region" description="Helical" evidence="6">
    <location>
        <begin position="131"/>
        <end position="152"/>
    </location>
</feature>
<dbReference type="OrthoDB" id="10255632at2759"/>
<dbReference type="PANTHER" id="PTHR12792">
    <property type="entry name" value="EXTRA SPINDLE POLES 1-RELATED"/>
    <property type="match status" value="1"/>
</dbReference>
<evidence type="ECO:0000313" key="14">
    <source>
        <dbReference type="Proteomes" id="UP000219860"/>
    </source>
</evidence>
<evidence type="ECO:0000256" key="2">
    <source>
        <dbReference type="ARBA" id="ARBA00012489"/>
    </source>
</evidence>
<feature type="transmembrane region" description="Helical" evidence="6">
    <location>
        <begin position="2371"/>
        <end position="2392"/>
    </location>
</feature>
<keyword evidence="6" id="KW-1133">Transmembrane helix</keyword>
<feature type="transmembrane region" description="Helical" evidence="6">
    <location>
        <begin position="4161"/>
        <end position="4180"/>
    </location>
</feature>
<feature type="region of interest" description="Disordered" evidence="5">
    <location>
        <begin position="801"/>
        <end position="832"/>
    </location>
</feature>
<dbReference type="EMBL" id="LT614640">
    <property type="protein sequence ID" value="SCN28455.1"/>
    <property type="molecule type" value="Genomic_DNA"/>
</dbReference>
<feature type="domain" description="Peptidase C50" evidence="7">
    <location>
        <begin position="5103"/>
        <end position="5221"/>
    </location>
</feature>
<protein>
    <recommendedName>
        <fullName evidence="2">separase</fullName>
        <ecNumber evidence="2">3.4.22.49</ecNumber>
    </recommendedName>
</protein>